<dbReference type="Proteomes" id="UP000612352">
    <property type="component" value="Unassembled WGS sequence"/>
</dbReference>
<dbReference type="SUPFAM" id="SSF47413">
    <property type="entry name" value="lambda repressor-like DNA-binding domains"/>
    <property type="match status" value="1"/>
</dbReference>
<keyword evidence="6" id="KW-1185">Reference proteome</keyword>
<dbReference type="InterPro" id="IPR000843">
    <property type="entry name" value="HTH_LacI"/>
</dbReference>
<dbReference type="PANTHER" id="PTHR30146">
    <property type="entry name" value="LACI-RELATED TRANSCRIPTIONAL REPRESSOR"/>
    <property type="match status" value="1"/>
</dbReference>
<dbReference type="Gene3D" id="3.40.50.2300">
    <property type="match status" value="2"/>
</dbReference>
<dbReference type="GO" id="GO:0003677">
    <property type="term" value="F:DNA binding"/>
    <property type="evidence" value="ECO:0007669"/>
    <property type="project" value="UniProtKB-KW"/>
</dbReference>
<organism evidence="5 6">
    <name type="scientific">Brachybacterium halotolerans</name>
    <dbReference type="NCBI Taxonomy" id="2795215"/>
    <lineage>
        <taxon>Bacteria</taxon>
        <taxon>Bacillati</taxon>
        <taxon>Actinomycetota</taxon>
        <taxon>Actinomycetes</taxon>
        <taxon>Micrococcales</taxon>
        <taxon>Dermabacteraceae</taxon>
        <taxon>Brachybacterium</taxon>
    </lineage>
</organism>
<feature type="domain" description="HTH lacI-type" evidence="4">
    <location>
        <begin position="17"/>
        <end position="71"/>
    </location>
</feature>
<gene>
    <name evidence="5" type="ORF">I8D64_06370</name>
</gene>
<comment type="caution">
    <text evidence="5">The sequence shown here is derived from an EMBL/GenBank/DDBJ whole genome shotgun (WGS) entry which is preliminary data.</text>
</comment>
<name>A0ABS1B8Q7_9MICO</name>
<evidence type="ECO:0000256" key="1">
    <source>
        <dbReference type="ARBA" id="ARBA00023015"/>
    </source>
</evidence>
<proteinExistence type="predicted"/>
<dbReference type="EMBL" id="JAEDAJ010000002">
    <property type="protein sequence ID" value="MBK0331025.1"/>
    <property type="molecule type" value="Genomic_DNA"/>
</dbReference>
<keyword evidence="3" id="KW-0804">Transcription</keyword>
<evidence type="ECO:0000256" key="2">
    <source>
        <dbReference type="ARBA" id="ARBA00023125"/>
    </source>
</evidence>
<dbReference type="Pfam" id="PF00356">
    <property type="entry name" value="LacI"/>
    <property type="match status" value="1"/>
</dbReference>
<dbReference type="InterPro" id="IPR046335">
    <property type="entry name" value="LacI/GalR-like_sensor"/>
</dbReference>
<evidence type="ECO:0000256" key="3">
    <source>
        <dbReference type="ARBA" id="ARBA00023163"/>
    </source>
</evidence>
<evidence type="ECO:0000259" key="4">
    <source>
        <dbReference type="PROSITE" id="PS50932"/>
    </source>
</evidence>
<dbReference type="CDD" id="cd01392">
    <property type="entry name" value="HTH_LacI"/>
    <property type="match status" value="1"/>
</dbReference>
<sequence>MGASWGSVGSVGNSRPVGMKDVARAAGVSVGTVSNVLNRPDIVSADRRARVEQAIAELGYVRNDAARLLKMGRSRTVGAIVLDSTNPFYADLVHGMEAAAEDSGLAVIVGSSGNSAEREKLYLSLFEEQRVRGILLASAGTDRELVRSIVDRGTPVVMVEDEGERGADGRAGGGAGGSTVSVDDVEGGRLAVAHLVEGGARRPAMVFARGDLHQVSARIEGAEAAATEAGFELELIEADDLSVLAGRAAGSEIAERSPGDRPDGVFCVNDLVAVGVMQAFAYEAGIAVPDEIAMVGYDDIAFARSTVVPLTSIAQPSELMGRTALALLEEKISAGADAVDRHVRFSPELVRRGSSRG</sequence>
<dbReference type="SMART" id="SM00354">
    <property type="entry name" value="HTH_LACI"/>
    <property type="match status" value="1"/>
</dbReference>
<reference evidence="5 6" key="1">
    <citation type="submission" date="2020-12" db="EMBL/GenBank/DDBJ databases">
        <title>Brachybacterium sp. MASK1Z-5, whole genome shotgun sequence.</title>
        <authorList>
            <person name="Tuo L."/>
        </authorList>
    </citation>
    <scope>NUCLEOTIDE SEQUENCE [LARGE SCALE GENOMIC DNA]</scope>
    <source>
        <strain evidence="5 6">MASK1Z-5</strain>
    </source>
</reference>
<dbReference type="SUPFAM" id="SSF53822">
    <property type="entry name" value="Periplasmic binding protein-like I"/>
    <property type="match status" value="1"/>
</dbReference>
<dbReference type="InterPro" id="IPR028082">
    <property type="entry name" value="Peripla_BP_I"/>
</dbReference>
<protein>
    <submittedName>
        <fullName evidence="5">LacI family DNA-binding transcriptional regulator</fullName>
    </submittedName>
</protein>
<evidence type="ECO:0000313" key="5">
    <source>
        <dbReference type="EMBL" id="MBK0331025.1"/>
    </source>
</evidence>
<dbReference type="PROSITE" id="PS50932">
    <property type="entry name" value="HTH_LACI_2"/>
    <property type="match status" value="1"/>
</dbReference>
<keyword evidence="2 5" id="KW-0238">DNA-binding</keyword>
<dbReference type="PROSITE" id="PS00356">
    <property type="entry name" value="HTH_LACI_1"/>
    <property type="match status" value="1"/>
</dbReference>
<evidence type="ECO:0000313" key="6">
    <source>
        <dbReference type="Proteomes" id="UP000612352"/>
    </source>
</evidence>
<keyword evidence="1" id="KW-0805">Transcription regulation</keyword>
<dbReference type="Pfam" id="PF13377">
    <property type="entry name" value="Peripla_BP_3"/>
    <property type="match status" value="1"/>
</dbReference>
<dbReference type="Gene3D" id="1.10.260.40">
    <property type="entry name" value="lambda repressor-like DNA-binding domains"/>
    <property type="match status" value="1"/>
</dbReference>
<dbReference type="PANTHER" id="PTHR30146:SF109">
    <property type="entry name" value="HTH-TYPE TRANSCRIPTIONAL REGULATOR GALS"/>
    <property type="match status" value="1"/>
</dbReference>
<dbReference type="InterPro" id="IPR010982">
    <property type="entry name" value="Lambda_DNA-bd_dom_sf"/>
</dbReference>
<accession>A0ABS1B8Q7</accession>